<accession>A0A8D3XZI5</accession>
<dbReference type="GO" id="GO:0030313">
    <property type="term" value="C:cell envelope"/>
    <property type="evidence" value="ECO:0007669"/>
    <property type="project" value="UniProtKB-SubCell"/>
</dbReference>
<dbReference type="InterPro" id="IPR038352">
    <property type="entry name" value="Imelysin_sf"/>
</dbReference>
<keyword evidence="7" id="KW-1185">Reference proteome</keyword>
<gene>
    <name evidence="4" type="ORF">CL52_05345</name>
    <name evidence="5" type="ORF">SAMN05660875_11523</name>
</gene>
<evidence type="ECO:0000256" key="2">
    <source>
        <dbReference type="ARBA" id="ARBA00022729"/>
    </source>
</evidence>
<dbReference type="RefSeq" id="WP_043218959.1">
    <property type="nucleotide sequence ID" value="NZ_CP007511.1"/>
</dbReference>
<reference evidence="6" key="1">
    <citation type="submission" date="2014-03" db="EMBL/GenBank/DDBJ databases">
        <title>Complete genome of Pseudomonas balearica DSM 6083T, a sewage water isolate from an enrichment with 2-methylnaphthalene.</title>
        <authorList>
            <person name="Salva-Serra F."/>
            <person name="Jaen-Luchoro D."/>
            <person name="Busquets A."/>
            <person name="Pena A."/>
            <person name="Gomila M."/>
            <person name="Bosch R."/>
            <person name="Nogales B."/>
            <person name="Garcia-Valdes E."/>
            <person name="Lalucat J."/>
            <person name="Bennasar A."/>
        </authorList>
    </citation>
    <scope>NUCLEOTIDE SEQUENCE [LARGE SCALE GENOMIC DNA]</scope>
    <source>
        <strain evidence="6">DSM 6083</strain>
    </source>
</reference>
<dbReference type="AlphaFoldDB" id="A0A8D3XZI5"/>
<proteinExistence type="predicted"/>
<dbReference type="CDD" id="cd14659">
    <property type="entry name" value="Imelysin-like_IPPA"/>
    <property type="match status" value="1"/>
</dbReference>
<protein>
    <submittedName>
        <fullName evidence="4">Imelysin</fullName>
    </submittedName>
</protein>
<evidence type="ECO:0000313" key="4">
    <source>
        <dbReference type="EMBL" id="AJE14488.1"/>
    </source>
</evidence>
<sequence>MALRPVLGGITGALLGSLLLTACSPADPFAETSKALTEQVLLPAYVDWAETDRRLAASAIAFCAENEPLDQARQAFVEAQTAWAGLQPLLIGPLGEGNTAWQVQFWPDKKNLVARQVNRLLDDKPDLTRADLDEASVVVQGLTAYEYILFDPDLAISEPATRARYCPLLVAIGEHQQRLSAGIVEQWKAKEGMAAQLLEFPSSRYAEPREAVAELLRVQVNALDGLKKKLGAPLGRQTKGHPQPFQAEGWRSDTTLASLDAALAAAQRLWQGDQGNGLRALLDDSQSPLAERIDQGYAELRAGIAAVQPPFAERLAEAEGRDQLSALYKQLDALHRLHQTELARALGVQIGFNAHDGD</sequence>
<dbReference type="Gene3D" id="1.20.1420.20">
    <property type="entry name" value="M75 peptidase, HXXE motif"/>
    <property type="match status" value="1"/>
</dbReference>
<reference evidence="4 6" key="3">
    <citation type="journal article" name="Genome Announc.">
        <title>Complete Genome Sequence of Pseudomonas balearica DSM 6083T.</title>
        <authorList>
            <person name="Bennasar-Figueras A."/>
            <person name="Salva-Serra F."/>
            <person name="Jaen-Luchoro D."/>
            <person name="Segui C."/>
            <person name="Aliaga F."/>
            <person name="Busquets A."/>
            <person name="Gomila M."/>
            <person name="Moore E.R."/>
            <person name="Lalucat J."/>
        </authorList>
    </citation>
    <scope>NUCLEOTIDE SEQUENCE [LARGE SCALE GENOMIC DNA]</scope>
    <source>
        <strain evidence="6">DSM 6083</strain>
        <strain evidence="4">DSM6083</strain>
    </source>
</reference>
<dbReference type="PROSITE" id="PS51257">
    <property type="entry name" value="PROKAR_LIPOPROTEIN"/>
    <property type="match status" value="1"/>
</dbReference>
<reference evidence="5 7" key="2">
    <citation type="submission" date="2016-10" db="EMBL/GenBank/DDBJ databases">
        <authorList>
            <person name="Varghese N."/>
            <person name="Submissions S."/>
        </authorList>
    </citation>
    <scope>NUCLEOTIDE SEQUENCE [LARGE SCALE GENOMIC DNA]</scope>
    <source>
        <strain evidence="5 7">DSM 6083</strain>
    </source>
</reference>
<feature type="domain" description="Imelysin-like" evidence="3">
    <location>
        <begin position="42"/>
        <end position="337"/>
    </location>
</feature>
<evidence type="ECO:0000313" key="5">
    <source>
        <dbReference type="EMBL" id="SDM96377.1"/>
    </source>
</evidence>
<dbReference type="KEGG" id="pbm:CL52_05345"/>
<dbReference type="InterPro" id="IPR018976">
    <property type="entry name" value="Imelysin-like"/>
</dbReference>
<evidence type="ECO:0000313" key="7">
    <source>
        <dbReference type="Proteomes" id="UP000182276"/>
    </source>
</evidence>
<dbReference type="EMBL" id="FNHO01000015">
    <property type="protein sequence ID" value="SDM96377.1"/>
    <property type="molecule type" value="Genomic_DNA"/>
</dbReference>
<evidence type="ECO:0000313" key="6">
    <source>
        <dbReference type="Proteomes" id="UP000031271"/>
    </source>
</evidence>
<dbReference type="Proteomes" id="UP000031271">
    <property type="component" value="Chromosome"/>
</dbReference>
<evidence type="ECO:0000256" key="1">
    <source>
        <dbReference type="ARBA" id="ARBA00004196"/>
    </source>
</evidence>
<comment type="subcellular location">
    <subcellularLocation>
        <location evidence="1">Cell envelope</location>
    </subcellularLocation>
</comment>
<evidence type="ECO:0000259" key="3">
    <source>
        <dbReference type="Pfam" id="PF09375"/>
    </source>
</evidence>
<dbReference type="Proteomes" id="UP000182276">
    <property type="component" value="Unassembled WGS sequence"/>
</dbReference>
<keyword evidence="2" id="KW-0732">Signal</keyword>
<organism evidence="4 6">
    <name type="scientific">Stutzerimonas balearica DSM 6083</name>
    <dbReference type="NCBI Taxonomy" id="1123016"/>
    <lineage>
        <taxon>Bacteria</taxon>
        <taxon>Pseudomonadati</taxon>
        <taxon>Pseudomonadota</taxon>
        <taxon>Gammaproteobacteria</taxon>
        <taxon>Pseudomonadales</taxon>
        <taxon>Pseudomonadaceae</taxon>
        <taxon>Stutzerimonas</taxon>
    </lineage>
</organism>
<name>A0A8D3XZI5_9GAMM</name>
<dbReference type="Pfam" id="PF09375">
    <property type="entry name" value="Peptidase_M75"/>
    <property type="match status" value="1"/>
</dbReference>
<dbReference type="GeneID" id="77259340"/>
<dbReference type="InterPro" id="IPR034984">
    <property type="entry name" value="Imelysin-like_IPPA"/>
</dbReference>
<dbReference type="EMBL" id="CP007511">
    <property type="protein sequence ID" value="AJE14488.1"/>
    <property type="molecule type" value="Genomic_DNA"/>
</dbReference>